<dbReference type="GO" id="GO:0005886">
    <property type="term" value="C:plasma membrane"/>
    <property type="evidence" value="ECO:0007669"/>
    <property type="project" value="TreeGrafter"/>
</dbReference>
<dbReference type="Gene3D" id="2.60.40.2700">
    <property type="match status" value="1"/>
</dbReference>
<comment type="caution">
    <text evidence="4">The sequence shown here is derived from an EMBL/GenBank/DDBJ whole genome shotgun (WGS) entry which is preliminary data.</text>
</comment>
<dbReference type="Pfam" id="PF23197">
    <property type="entry name" value="IG_AIR9"/>
    <property type="match status" value="1"/>
</dbReference>
<accession>A0AAD4T7C8</accession>
<dbReference type="Proteomes" id="UP001202328">
    <property type="component" value="Unassembled WGS sequence"/>
</dbReference>
<reference evidence="4" key="1">
    <citation type="submission" date="2022-04" db="EMBL/GenBank/DDBJ databases">
        <title>A functionally conserved STORR gene fusion in Papaver species that diverged 16.8 million years ago.</title>
        <authorList>
            <person name="Catania T."/>
        </authorList>
    </citation>
    <scope>NUCLEOTIDE SEQUENCE</scope>
    <source>
        <strain evidence="4">S-188037</strain>
    </source>
</reference>
<keyword evidence="5" id="KW-1185">Reference proteome</keyword>
<evidence type="ECO:0000313" key="4">
    <source>
        <dbReference type="EMBL" id="KAI3940496.1"/>
    </source>
</evidence>
<feature type="region of interest" description="Disordered" evidence="1">
    <location>
        <begin position="32"/>
        <end position="109"/>
    </location>
</feature>
<evidence type="ECO:0000259" key="2">
    <source>
        <dbReference type="Pfam" id="PF23080"/>
    </source>
</evidence>
<dbReference type="FunFam" id="2.60.40.2700:FF:000001">
    <property type="entry name" value="Transmembrane protein"/>
    <property type="match status" value="1"/>
</dbReference>
<feature type="compositionally biased region" description="Polar residues" evidence="1">
    <location>
        <begin position="82"/>
        <end position="91"/>
    </location>
</feature>
<dbReference type="InterPro" id="IPR055474">
    <property type="entry name" value="DUF7046"/>
</dbReference>
<dbReference type="EMBL" id="JAJJMB010005149">
    <property type="protein sequence ID" value="KAI3940496.1"/>
    <property type="molecule type" value="Genomic_DNA"/>
</dbReference>
<evidence type="ECO:0000256" key="1">
    <source>
        <dbReference type="SAM" id="MobiDB-lite"/>
    </source>
</evidence>
<organism evidence="4 5">
    <name type="scientific">Papaver atlanticum</name>
    <dbReference type="NCBI Taxonomy" id="357466"/>
    <lineage>
        <taxon>Eukaryota</taxon>
        <taxon>Viridiplantae</taxon>
        <taxon>Streptophyta</taxon>
        <taxon>Embryophyta</taxon>
        <taxon>Tracheophyta</taxon>
        <taxon>Spermatophyta</taxon>
        <taxon>Magnoliopsida</taxon>
        <taxon>Ranunculales</taxon>
        <taxon>Papaveraceae</taxon>
        <taxon>Papaveroideae</taxon>
        <taxon>Papaver</taxon>
    </lineage>
</organism>
<feature type="compositionally biased region" description="Polar residues" evidence="1">
    <location>
        <begin position="327"/>
        <end position="338"/>
    </location>
</feature>
<name>A0AAD4T7C8_9MAGN</name>
<proteinExistence type="predicted"/>
<feature type="compositionally biased region" description="Low complexity" evidence="1">
    <location>
        <begin position="59"/>
        <end position="76"/>
    </location>
</feature>
<feature type="domain" description="AIR9-like A9" evidence="3">
    <location>
        <begin position="365"/>
        <end position="442"/>
    </location>
</feature>
<evidence type="ECO:0000259" key="3">
    <source>
        <dbReference type="Pfam" id="PF23197"/>
    </source>
</evidence>
<sequence length="574" mass="64817">MPLIVITATIRDCQCGVGIRCSYDVIKPAFTKRSKSGMEEEEEESSRNTSNKMLLRLPTITNNTISSTMSSKSGNSDDGFPTPSSDSPNRQITERETRPRNMPSDGNVNDVVDQRAMELFSKSRQQQEEILLLRKQIADAGLKELHVLNEKYTLEKKISDLRMALDEKQNEAITSASKELAHRKGDLDENIKLIHELKAVEDDRFIFTSAMLRLLDEYEIHPHVMNASSISSNIKHLYDQLQWKIRTSHASIVEINSMLEGQTRDRPYNKEKQPPGGSKAQLLEIETSTIPNVSSPYNHIQEPQMGRTFIPMQYYPSETDKEFEGQGTRTPFGNSTDSYYPPNMTEDHSSYFSEGEGTLPGIEGFQILGDAKPGNTLQACGFSVRGTALCMFQWVRHLHNGTGQYIEGATNPDYVVTADDVDKLIAVDCIPMDDKGCQGELVRLFANNQKKITCDPDMQMEIETHLSEGQATFDVLLWVGLKDTSGIWEPRILILKRYSYQIKNVDDVVFKEHYSADLSIQIPCGLTTQFVLTCSDRSSHPFSTHNDVRMRDTLVLTMRSFQSKAIDDKRKGKA</sequence>
<dbReference type="AlphaFoldDB" id="A0AAD4T7C8"/>
<gene>
    <name evidence="4" type="ORF">MKW98_024903</name>
</gene>
<dbReference type="InterPro" id="IPR056284">
    <property type="entry name" value="AIR9-like_A9"/>
</dbReference>
<feature type="domain" description="DUF7046" evidence="2">
    <location>
        <begin position="486"/>
        <end position="573"/>
    </location>
</feature>
<evidence type="ECO:0000313" key="5">
    <source>
        <dbReference type="Proteomes" id="UP001202328"/>
    </source>
</evidence>
<dbReference type="PANTHER" id="PTHR31149:SF7">
    <property type="entry name" value="EXPRESSED PROTEIN"/>
    <property type="match status" value="1"/>
</dbReference>
<dbReference type="PANTHER" id="PTHR31149">
    <property type="entry name" value="EXPRESSED PROTEIN"/>
    <property type="match status" value="1"/>
</dbReference>
<protein>
    <submittedName>
        <fullName evidence="4">Uncharacterized protein</fullName>
    </submittedName>
</protein>
<feature type="region of interest" description="Disordered" evidence="1">
    <location>
        <begin position="320"/>
        <end position="340"/>
    </location>
</feature>
<dbReference type="Pfam" id="PF23080">
    <property type="entry name" value="DUF7046"/>
    <property type="match status" value="1"/>
</dbReference>